<reference evidence="2 3" key="1">
    <citation type="submission" date="2019-06" db="EMBL/GenBank/DDBJ databases">
        <title>Genome of Methylobacterium sp. 17Sr1-39.</title>
        <authorList>
            <person name="Seo T."/>
        </authorList>
    </citation>
    <scope>NUCLEOTIDE SEQUENCE [LARGE SCALE GENOMIC DNA]</scope>
    <source>
        <strain evidence="2 3">17Sr1-39</strain>
    </source>
</reference>
<proteinExistence type="predicted"/>
<dbReference type="SUPFAM" id="SSF52266">
    <property type="entry name" value="SGNH hydrolase"/>
    <property type="match status" value="1"/>
</dbReference>
<evidence type="ECO:0000259" key="1">
    <source>
        <dbReference type="Pfam" id="PF13472"/>
    </source>
</evidence>
<dbReference type="InterPro" id="IPR051532">
    <property type="entry name" value="Ester_Hydrolysis_Enzymes"/>
</dbReference>
<comment type="caution">
    <text evidence="2">The sequence shown here is derived from an EMBL/GenBank/DDBJ whole genome shotgun (WGS) entry which is preliminary data.</text>
</comment>
<organism evidence="2 3">
    <name type="scientific">Methylobacterium terricola</name>
    <dbReference type="NCBI Taxonomy" id="2583531"/>
    <lineage>
        <taxon>Bacteria</taxon>
        <taxon>Pseudomonadati</taxon>
        <taxon>Pseudomonadota</taxon>
        <taxon>Alphaproteobacteria</taxon>
        <taxon>Hyphomicrobiales</taxon>
        <taxon>Methylobacteriaceae</taxon>
        <taxon>Methylobacterium</taxon>
    </lineage>
</organism>
<accession>A0A5C4L8Y6</accession>
<evidence type="ECO:0000313" key="3">
    <source>
        <dbReference type="Proteomes" id="UP000305267"/>
    </source>
</evidence>
<dbReference type="EMBL" id="VDDA01000041">
    <property type="protein sequence ID" value="TNC07149.1"/>
    <property type="molecule type" value="Genomic_DNA"/>
</dbReference>
<dbReference type="InterPro" id="IPR013830">
    <property type="entry name" value="SGNH_hydro"/>
</dbReference>
<dbReference type="AlphaFoldDB" id="A0A5C4L8Y6"/>
<sequence>MEPISYRSLHNRCRPMPRRAALTLAAFVSTALGTAVAHADHRRILIYGDSNTWGYEARSDGGPTRRLPPDRRWTGLVQQALGPDDVLIEDGLNLRTTDLDGEDWPGSVIRPDTINGARHLPASIAANMPVDLVVIMLGTNDLQARYRRSATDIAKAAVGLAQIVQSSAGGIGTAYPAPKVLLVSPVEMAAVPIEEWGKRYAGGQDRSAGFAAAFRDAARKAGIPAFDAAAAIGGAAHGIDGIHLSEADHRKLAGGLAPAIREALGEP</sequence>
<dbReference type="Pfam" id="PF13472">
    <property type="entry name" value="Lipase_GDSL_2"/>
    <property type="match status" value="1"/>
</dbReference>
<dbReference type="InterPro" id="IPR036514">
    <property type="entry name" value="SGNH_hydro_sf"/>
</dbReference>
<name>A0A5C4L8Y6_9HYPH</name>
<keyword evidence="2" id="KW-0378">Hydrolase</keyword>
<dbReference type="Proteomes" id="UP000305267">
    <property type="component" value="Unassembled WGS sequence"/>
</dbReference>
<dbReference type="PANTHER" id="PTHR30383:SF29">
    <property type="entry name" value="SGNH HYDROLASE-TYPE ESTERASE DOMAIN-CONTAINING PROTEIN"/>
    <property type="match status" value="1"/>
</dbReference>
<gene>
    <name evidence="2" type="ORF">FF100_33465</name>
</gene>
<dbReference type="Gene3D" id="3.40.50.1110">
    <property type="entry name" value="SGNH hydrolase"/>
    <property type="match status" value="1"/>
</dbReference>
<dbReference type="PANTHER" id="PTHR30383">
    <property type="entry name" value="THIOESTERASE 1/PROTEASE 1/LYSOPHOSPHOLIPASE L1"/>
    <property type="match status" value="1"/>
</dbReference>
<keyword evidence="3" id="KW-1185">Reference proteome</keyword>
<feature type="domain" description="SGNH hydrolase-type esterase" evidence="1">
    <location>
        <begin position="47"/>
        <end position="250"/>
    </location>
</feature>
<protein>
    <submittedName>
        <fullName evidence="2">Hydrolase</fullName>
    </submittedName>
</protein>
<dbReference type="GO" id="GO:0016788">
    <property type="term" value="F:hydrolase activity, acting on ester bonds"/>
    <property type="evidence" value="ECO:0007669"/>
    <property type="project" value="UniProtKB-ARBA"/>
</dbReference>
<evidence type="ECO:0000313" key="2">
    <source>
        <dbReference type="EMBL" id="TNC07149.1"/>
    </source>
</evidence>
<dbReference type="OrthoDB" id="164654at2"/>